<dbReference type="InterPro" id="IPR039537">
    <property type="entry name" value="Retrotran_Ty1/copia-like"/>
</dbReference>
<organism evidence="5 6">
    <name type="scientific">Tanacetum coccineum</name>
    <dbReference type="NCBI Taxonomy" id="301880"/>
    <lineage>
        <taxon>Eukaryota</taxon>
        <taxon>Viridiplantae</taxon>
        <taxon>Streptophyta</taxon>
        <taxon>Embryophyta</taxon>
        <taxon>Tracheophyta</taxon>
        <taxon>Spermatophyta</taxon>
        <taxon>Magnoliopsida</taxon>
        <taxon>eudicotyledons</taxon>
        <taxon>Gunneridae</taxon>
        <taxon>Pentapetalae</taxon>
        <taxon>asterids</taxon>
        <taxon>campanulids</taxon>
        <taxon>Asterales</taxon>
        <taxon>Asteraceae</taxon>
        <taxon>Asteroideae</taxon>
        <taxon>Anthemideae</taxon>
        <taxon>Anthemidinae</taxon>
        <taxon>Tanacetum</taxon>
    </lineage>
</organism>
<dbReference type="SUPFAM" id="SSF53098">
    <property type="entry name" value="Ribonuclease H-like"/>
    <property type="match status" value="1"/>
</dbReference>
<dbReference type="InterPro" id="IPR057670">
    <property type="entry name" value="SH3_retrovirus"/>
</dbReference>
<evidence type="ECO:0000313" key="6">
    <source>
        <dbReference type="Proteomes" id="UP001151760"/>
    </source>
</evidence>
<dbReference type="PANTHER" id="PTHR42648">
    <property type="entry name" value="TRANSPOSASE, PUTATIVE-RELATED"/>
    <property type="match status" value="1"/>
</dbReference>
<dbReference type="InterPro" id="IPR001584">
    <property type="entry name" value="Integrase_cat-core"/>
</dbReference>
<dbReference type="InterPro" id="IPR036397">
    <property type="entry name" value="RNaseH_sf"/>
</dbReference>
<dbReference type="Gene3D" id="3.30.420.10">
    <property type="entry name" value="Ribonuclease H-like superfamily/Ribonuclease H"/>
    <property type="match status" value="1"/>
</dbReference>
<name>A0ABQ5G863_9ASTR</name>
<feature type="domain" description="Integrase catalytic" evidence="4">
    <location>
        <begin position="146"/>
        <end position="310"/>
    </location>
</feature>
<dbReference type="EMBL" id="BQNB010018204">
    <property type="protein sequence ID" value="GJT71866.1"/>
    <property type="molecule type" value="Genomic_DNA"/>
</dbReference>
<evidence type="ECO:0000256" key="2">
    <source>
        <dbReference type="ARBA" id="ARBA00022801"/>
    </source>
</evidence>
<keyword evidence="2" id="KW-0378">Hydrolase</keyword>
<evidence type="ECO:0000256" key="3">
    <source>
        <dbReference type="SAM" id="MobiDB-lite"/>
    </source>
</evidence>
<reference evidence="5" key="1">
    <citation type="journal article" date="2022" name="Int. J. Mol. Sci.">
        <title>Draft Genome of Tanacetum Coccineum: Genomic Comparison of Closely Related Tanacetum-Family Plants.</title>
        <authorList>
            <person name="Yamashiro T."/>
            <person name="Shiraishi A."/>
            <person name="Nakayama K."/>
            <person name="Satake H."/>
        </authorList>
    </citation>
    <scope>NUCLEOTIDE SEQUENCE</scope>
</reference>
<feature type="compositionally biased region" description="Basic and acidic residues" evidence="3">
    <location>
        <begin position="450"/>
        <end position="483"/>
    </location>
</feature>
<keyword evidence="1" id="KW-0479">Metal-binding</keyword>
<dbReference type="Pfam" id="PF07727">
    <property type="entry name" value="RVT_2"/>
    <property type="match status" value="1"/>
</dbReference>
<dbReference type="InterPro" id="IPR012337">
    <property type="entry name" value="RNaseH-like_sf"/>
</dbReference>
<evidence type="ECO:0000313" key="5">
    <source>
        <dbReference type="EMBL" id="GJT71866.1"/>
    </source>
</evidence>
<keyword evidence="6" id="KW-1185">Reference proteome</keyword>
<reference evidence="5" key="2">
    <citation type="submission" date="2022-01" db="EMBL/GenBank/DDBJ databases">
        <authorList>
            <person name="Yamashiro T."/>
            <person name="Shiraishi A."/>
            <person name="Satake H."/>
            <person name="Nakayama K."/>
        </authorList>
    </citation>
    <scope>NUCLEOTIDE SEQUENCE</scope>
</reference>
<accession>A0ABQ5G863</accession>
<dbReference type="Proteomes" id="UP001151760">
    <property type="component" value="Unassembled WGS sequence"/>
</dbReference>
<protein>
    <submittedName>
        <fullName evidence="5">Ribonuclease H-like domain-containing protein</fullName>
    </submittedName>
</protein>
<dbReference type="Pfam" id="PF25597">
    <property type="entry name" value="SH3_retrovirus"/>
    <property type="match status" value="1"/>
</dbReference>
<dbReference type="InterPro" id="IPR013103">
    <property type="entry name" value="RVT_2"/>
</dbReference>
<comment type="caution">
    <text evidence="5">The sequence shown here is derived from an EMBL/GenBank/DDBJ whole genome shotgun (WGS) entry which is preliminary data.</text>
</comment>
<proteinExistence type="predicted"/>
<feature type="region of interest" description="Disordered" evidence="3">
    <location>
        <begin position="446"/>
        <end position="511"/>
    </location>
</feature>
<evidence type="ECO:0000259" key="4">
    <source>
        <dbReference type="PROSITE" id="PS50994"/>
    </source>
</evidence>
<sequence>MYIVTVLGYSGVADVFELIGFSGFVMLHFRANLLLYFINSSSASFEHNCVQYHRTISDGILRFMVKLLQHEDLENLKLLEKSSIMNGRPHALICEGTRGNRDHQLDGLIERIEELVTVETSHLGNALVAQDEIVGRVSSSLDLRHMTRNKCYLTEYKDYNGGFVSFGDGKGIISGKGYAESSKKGINIHSDETSGILKTFITEIENQLDHKVKVIRSDNGTEFKNSIMNQFCEMKGIKREFSVARTPQQNGVAERKNRTLIEAARTMLVDSKLPTTFWAEAVNTACYVLNRVLVIKPHNKTPYELIRGRPPLIDFMKPFGCPVTILNTRDHLGKFDGKADEGYFVGYSVVSKAMRVFNKRTRIVEETLNIRFLENTPNVKGNGPDWLFDVDSLSISMNYVPVAAGNKTNGIAGTKDNIVAGQAQKEKEPEQEYILIPLCTTDPLISQGPKDCEGDARMKPTEVDENEASDKSGKHDQEARSESESTSVSTAGPTFDTTVPSTPVNTVGPSVSTANESEEQLFERFSPFKNAFTLLPIPNISSVDNTGIFGNAYDDEDVEEEVDMNNKVWTLVDLPNGKRAIRTKWVFRNKKDKRGIVVRNKARLVAQGYTQEEGIDYDEVFAPVARIEAIMLFLAYASYMGFIVYQMDVKSAFLYGTIEEEVYVCQPPGFEDPHFPDKVYKTTSTPMEPNKALVKDEEVDNVDVHLYRSMIGSLMCLTASRLDITFAICACTRFQVTPTTSHLHAVKRIFRYLKGQPRLSLWYPRDSPFDLEAFLDSDYDGAISS</sequence>
<dbReference type="PANTHER" id="PTHR42648:SF32">
    <property type="entry name" value="RIBONUCLEASE H-LIKE DOMAIN, GAG-PRE-INTEGRASE DOMAIN PROTEIN-RELATED"/>
    <property type="match status" value="1"/>
</dbReference>
<gene>
    <name evidence="5" type="ORF">Tco_1031152</name>
</gene>
<evidence type="ECO:0000256" key="1">
    <source>
        <dbReference type="ARBA" id="ARBA00022723"/>
    </source>
</evidence>
<dbReference type="PROSITE" id="PS50994">
    <property type="entry name" value="INTEGRASE"/>
    <property type="match status" value="1"/>
</dbReference>
<feature type="compositionally biased region" description="Polar residues" evidence="3">
    <location>
        <begin position="484"/>
        <end position="511"/>
    </location>
</feature>